<dbReference type="Pfam" id="PF01797">
    <property type="entry name" value="Y1_Tnp"/>
    <property type="match status" value="1"/>
</dbReference>
<dbReference type="PANTHER" id="PTHR36966">
    <property type="entry name" value="REP-ASSOCIATED TYROSINE TRANSPOSASE"/>
    <property type="match status" value="1"/>
</dbReference>
<proteinExistence type="predicted"/>
<protein>
    <submittedName>
        <fullName evidence="2">Transposase</fullName>
    </submittedName>
</protein>
<dbReference type="GO" id="GO:0006313">
    <property type="term" value="P:DNA transposition"/>
    <property type="evidence" value="ECO:0007669"/>
    <property type="project" value="InterPro"/>
</dbReference>
<dbReference type="GO" id="GO:0004803">
    <property type="term" value="F:transposase activity"/>
    <property type="evidence" value="ECO:0007669"/>
    <property type="project" value="InterPro"/>
</dbReference>
<evidence type="ECO:0000259" key="1">
    <source>
        <dbReference type="SMART" id="SM01321"/>
    </source>
</evidence>
<name>A0A1Q5PFT4_9BACT</name>
<dbReference type="InterPro" id="IPR052715">
    <property type="entry name" value="RAYT_transposase"/>
</dbReference>
<reference evidence="2 3" key="1">
    <citation type="submission" date="2016-03" db="EMBL/GenBank/DDBJ databases">
        <title>Genome sequence of Pontibacter sp. nov., of the family cytophagaceae, isolated from marine sediment of the Yellow Sea, China.</title>
        <authorList>
            <person name="Zhang G."/>
            <person name="Zhang R."/>
        </authorList>
    </citation>
    <scope>NUCLEOTIDE SEQUENCE [LARGE SCALE GENOMIC DNA]</scope>
    <source>
        <strain evidence="2 3">S10-8</strain>
    </source>
</reference>
<dbReference type="SUPFAM" id="SSF143422">
    <property type="entry name" value="Transposase IS200-like"/>
    <property type="match status" value="1"/>
</dbReference>
<sequence length="181" mass="21064">MGLKNRIHSGYLYFLTLTVVDWVDVFTRPTYRHILIDSLRYCQQHKGLELYAWCLMSNHLHLIAGAQDGYNLSDILRDFKKFSSKAVLKAIQEENESRKDWLLNRFAYAAANDLKTKNFKFWQDGNEAKELHINGFIEQKLQYIHQNPVVAEIVAEPEHYLYSSALNYAGQPGLLDVILLE</sequence>
<dbReference type="Gene3D" id="3.30.70.1290">
    <property type="entry name" value="Transposase IS200-like"/>
    <property type="match status" value="1"/>
</dbReference>
<dbReference type="OrthoDB" id="9788881at2"/>
<comment type="caution">
    <text evidence="2">The sequence shown here is derived from an EMBL/GenBank/DDBJ whole genome shotgun (WGS) entry which is preliminary data.</text>
</comment>
<evidence type="ECO:0000313" key="2">
    <source>
        <dbReference type="EMBL" id="OKL41077.1"/>
    </source>
</evidence>
<dbReference type="RefSeq" id="WP_073851695.1">
    <property type="nucleotide sequence ID" value="NZ_LVWA01000004.1"/>
</dbReference>
<feature type="domain" description="Transposase IS200-like" evidence="1">
    <location>
        <begin position="8"/>
        <end position="147"/>
    </location>
</feature>
<dbReference type="SMART" id="SM01321">
    <property type="entry name" value="Y1_Tnp"/>
    <property type="match status" value="1"/>
</dbReference>
<dbReference type="InterPro" id="IPR002686">
    <property type="entry name" value="Transposase_17"/>
</dbReference>
<dbReference type="EMBL" id="LVWA01000004">
    <property type="protein sequence ID" value="OKL41077.1"/>
    <property type="molecule type" value="Genomic_DNA"/>
</dbReference>
<dbReference type="PANTHER" id="PTHR36966:SF1">
    <property type="entry name" value="REP-ASSOCIATED TYROSINE TRANSPOSASE"/>
    <property type="match status" value="1"/>
</dbReference>
<keyword evidence="3" id="KW-1185">Reference proteome</keyword>
<dbReference type="STRING" id="1797110.A3841_14725"/>
<dbReference type="AlphaFoldDB" id="A0A1Q5PFT4"/>
<accession>A0A1Q5PFT4</accession>
<gene>
    <name evidence="2" type="ORF">A3841_14725</name>
</gene>
<dbReference type="GO" id="GO:0043565">
    <property type="term" value="F:sequence-specific DNA binding"/>
    <property type="evidence" value="ECO:0007669"/>
    <property type="project" value="TreeGrafter"/>
</dbReference>
<dbReference type="InterPro" id="IPR036515">
    <property type="entry name" value="Transposase_17_sf"/>
</dbReference>
<evidence type="ECO:0000313" key="3">
    <source>
        <dbReference type="Proteomes" id="UP000186551"/>
    </source>
</evidence>
<organism evidence="2 3">
    <name type="scientific">Pontibacter flavimaris</name>
    <dbReference type="NCBI Taxonomy" id="1797110"/>
    <lineage>
        <taxon>Bacteria</taxon>
        <taxon>Pseudomonadati</taxon>
        <taxon>Bacteroidota</taxon>
        <taxon>Cytophagia</taxon>
        <taxon>Cytophagales</taxon>
        <taxon>Hymenobacteraceae</taxon>
        <taxon>Pontibacter</taxon>
    </lineage>
</organism>
<dbReference type="Proteomes" id="UP000186551">
    <property type="component" value="Unassembled WGS sequence"/>
</dbReference>
<dbReference type="NCBIfam" id="NF047646">
    <property type="entry name" value="REP_Tyr_transpos"/>
    <property type="match status" value="1"/>
</dbReference>